<evidence type="ECO:0000313" key="2">
    <source>
        <dbReference type="EMBL" id="GDY49415.1"/>
    </source>
</evidence>
<feature type="compositionally biased region" description="Basic residues" evidence="1">
    <location>
        <begin position="157"/>
        <end position="170"/>
    </location>
</feature>
<accession>A0A4D4KKC9</accession>
<comment type="caution">
    <text evidence="2">The sequence shown here is derived from an EMBL/GenBank/DDBJ whole genome shotgun (WGS) entry which is preliminary data.</text>
</comment>
<evidence type="ECO:0000313" key="3">
    <source>
        <dbReference type="Proteomes" id="UP000301309"/>
    </source>
</evidence>
<proteinExistence type="predicted"/>
<organism evidence="2 3">
    <name type="scientific">Streptomyces violaceusniger</name>
    <dbReference type="NCBI Taxonomy" id="68280"/>
    <lineage>
        <taxon>Bacteria</taxon>
        <taxon>Bacillati</taxon>
        <taxon>Actinomycetota</taxon>
        <taxon>Actinomycetes</taxon>
        <taxon>Kitasatosporales</taxon>
        <taxon>Streptomycetaceae</taxon>
        <taxon>Streptomyces</taxon>
        <taxon>Streptomyces violaceusniger group</taxon>
    </lineage>
</organism>
<reference evidence="2 3" key="1">
    <citation type="journal article" date="2020" name="Int. J. Syst. Evol. Microbiol.">
        <title>Reclassification of Streptomyces castelarensis and Streptomyces sporoclivatus as later heterotypic synonyms of Streptomyces antimycoticus.</title>
        <authorList>
            <person name="Komaki H."/>
            <person name="Tamura T."/>
        </authorList>
    </citation>
    <scope>NUCLEOTIDE SEQUENCE [LARGE SCALE GENOMIC DNA]</scope>
    <source>
        <strain evidence="2 3">NBRC 13459</strain>
    </source>
</reference>
<sequence>MSASERRVSRTYTAARRHPWVLGRVGDWKIPLGPYTPPQLVVAFVGALLLIKTFSWWSWLGPVPVAGWAVAVWMARRSRIGGRSPWAALGGVISVLLQPPAGRIGGRPARDRRAAALLGAFTIEPAAAGLPPSMPRGPVLRRAGGSPPPPAAERKNRPTRRAGGRARRRGPQQVAPAPRTALQQLLDEPDNGRGQ</sequence>
<gene>
    <name evidence="2" type="ORF">SVIO_000380</name>
</gene>
<dbReference type="Proteomes" id="UP000301309">
    <property type="component" value="Unassembled WGS sequence"/>
</dbReference>
<keyword evidence="3" id="KW-1185">Reference proteome</keyword>
<dbReference type="RefSeq" id="WP_137975660.1">
    <property type="nucleotide sequence ID" value="NZ_BAAASO010000050.1"/>
</dbReference>
<feature type="region of interest" description="Disordered" evidence="1">
    <location>
        <begin position="129"/>
        <end position="195"/>
    </location>
</feature>
<dbReference type="EMBL" id="BJHW01000001">
    <property type="protein sequence ID" value="GDY49415.1"/>
    <property type="molecule type" value="Genomic_DNA"/>
</dbReference>
<protein>
    <submittedName>
        <fullName evidence="2">Uncharacterized protein</fullName>
    </submittedName>
</protein>
<dbReference type="OrthoDB" id="5181251at2"/>
<dbReference type="AlphaFoldDB" id="A0A4D4KKC9"/>
<name>A0A4D4KKC9_STRVO</name>
<evidence type="ECO:0000256" key="1">
    <source>
        <dbReference type="SAM" id="MobiDB-lite"/>
    </source>
</evidence>